<feature type="domain" description="Glycosyl transferase family 1" evidence="2">
    <location>
        <begin position="176"/>
        <end position="310"/>
    </location>
</feature>
<name>A0A380TQ57_9PAST</name>
<keyword evidence="4" id="KW-0328">Glycosyltransferase</keyword>
<accession>A0A380TQ57</accession>
<sequence length="351" mass="40388">MKIGINTLAFRQGGGVERYILDLINGFHQEQITPRIYTCKADRSLPENQFIELIQYSLSLVPRKLRHRFLSSFVQKNRRSDETILSLFYLYCDIFICGGNHKGYLSSLNRQPNFYERFIKIPFEQKVLNECQQIIAHSRLMKEELMTFYKVPENKIQVLYPPVDTRKFQPISTEQRQALRTKLGFKSDEMIYLFPSTGHKRKGYEILKRYFNSVNLPIKLVVAGTPVEPSQNVISLGFCKNMPELYQAADFTIMASSYEPFGLVGLESVLSGTPIIFSENMACLEVLQGNFGFTFNRNEQTSLESAVKNSINLLQTGKARIENPRDCLAYNPELSAHISQLLEIIQTVQKH</sequence>
<organism evidence="4 5">
    <name type="scientific">[Actinobacillus] rossii</name>
    <dbReference type="NCBI Taxonomy" id="123820"/>
    <lineage>
        <taxon>Bacteria</taxon>
        <taxon>Pseudomonadati</taxon>
        <taxon>Pseudomonadota</taxon>
        <taxon>Gammaproteobacteria</taxon>
        <taxon>Pasteurellales</taxon>
        <taxon>Pasteurellaceae</taxon>
    </lineage>
</organism>
<dbReference type="Proteomes" id="UP000254649">
    <property type="component" value="Unassembled WGS sequence"/>
</dbReference>
<dbReference type="EMBL" id="UFRQ01000003">
    <property type="protein sequence ID" value="SUT89010.1"/>
    <property type="molecule type" value="Genomic_DNA"/>
</dbReference>
<evidence type="ECO:0000313" key="5">
    <source>
        <dbReference type="Proteomes" id="UP000254649"/>
    </source>
</evidence>
<dbReference type="AlphaFoldDB" id="A0A380TQ57"/>
<dbReference type="InterPro" id="IPR001296">
    <property type="entry name" value="Glyco_trans_1"/>
</dbReference>
<feature type="domain" description="Glycosyltransferase subfamily 4-like N-terminal" evidence="3">
    <location>
        <begin position="14"/>
        <end position="166"/>
    </location>
</feature>
<dbReference type="Pfam" id="PF00534">
    <property type="entry name" value="Glycos_transf_1"/>
    <property type="match status" value="1"/>
</dbReference>
<gene>
    <name evidence="4" type="primary">mfpsA</name>
    <name evidence="4" type="ORF">NCTC10801_00744</name>
</gene>
<reference evidence="4 5" key="1">
    <citation type="submission" date="2018-06" db="EMBL/GenBank/DDBJ databases">
        <authorList>
            <consortium name="Pathogen Informatics"/>
            <person name="Doyle S."/>
        </authorList>
    </citation>
    <scope>NUCLEOTIDE SEQUENCE [LARGE SCALE GENOMIC DNA]</scope>
    <source>
        <strain evidence="4 5">NCTC10801</strain>
    </source>
</reference>
<dbReference type="CDD" id="cd03801">
    <property type="entry name" value="GT4_PimA-like"/>
    <property type="match status" value="1"/>
</dbReference>
<evidence type="ECO:0000256" key="1">
    <source>
        <dbReference type="ARBA" id="ARBA00022679"/>
    </source>
</evidence>
<keyword evidence="1 4" id="KW-0808">Transferase</keyword>
<dbReference type="PANTHER" id="PTHR46401:SF2">
    <property type="entry name" value="GLYCOSYLTRANSFERASE WBBK-RELATED"/>
    <property type="match status" value="1"/>
</dbReference>
<dbReference type="Pfam" id="PF13439">
    <property type="entry name" value="Glyco_transf_4"/>
    <property type="match status" value="1"/>
</dbReference>
<dbReference type="EC" id="2.4.1.246" evidence="4"/>
<dbReference type="Gene3D" id="3.40.50.2000">
    <property type="entry name" value="Glycogen Phosphorylase B"/>
    <property type="match status" value="2"/>
</dbReference>
<proteinExistence type="predicted"/>
<dbReference type="InterPro" id="IPR028098">
    <property type="entry name" value="Glyco_trans_4-like_N"/>
</dbReference>
<dbReference type="GO" id="GO:0103011">
    <property type="term" value="F:mannosylfructose-phosphate synthase activity"/>
    <property type="evidence" value="ECO:0007669"/>
    <property type="project" value="UniProtKB-EC"/>
</dbReference>
<dbReference type="OrthoDB" id="9802524at2"/>
<dbReference type="SUPFAM" id="SSF53756">
    <property type="entry name" value="UDP-Glycosyltransferase/glycogen phosphorylase"/>
    <property type="match status" value="1"/>
</dbReference>
<keyword evidence="5" id="KW-1185">Reference proteome</keyword>
<dbReference type="PANTHER" id="PTHR46401">
    <property type="entry name" value="GLYCOSYLTRANSFERASE WBBK-RELATED"/>
    <property type="match status" value="1"/>
</dbReference>
<evidence type="ECO:0000259" key="3">
    <source>
        <dbReference type="Pfam" id="PF13439"/>
    </source>
</evidence>
<evidence type="ECO:0000313" key="4">
    <source>
        <dbReference type="EMBL" id="SUT89010.1"/>
    </source>
</evidence>
<evidence type="ECO:0000259" key="2">
    <source>
        <dbReference type="Pfam" id="PF00534"/>
    </source>
</evidence>
<protein>
    <submittedName>
        <fullName evidence="4">Group 1 glycosyl transferase</fullName>
        <ecNumber evidence="4">2.4.1.246</ecNumber>
    </submittedName>
</protein>